<sequence length="67" mass="7701">MDINELLRRLHKIYVWVGQENPIRHEVLELINILKSQIPPDQCLPVEGEIIVDEVETPIANTTSDVI</sequence>
<reference evidence="1" key="1">
    <citation type="submission" date="2020-04" db="EMBL/GenBank/DDBJ databases">
        <authorList>
            <person name="Chiriac C."/>
            <person name="Salcher M."/>
            <person name="Ghai R."/>
            <person name="Kavagutti S V."/>
        </authorList>
    </citation>
    <scope>NUCLEOTIDE SEQUENCE</scope>
</reference>
<name>A0A6J5LGF5_9CAUD</name>
<proteinExistence type="predicted"/>
<dbReference type="EMBL" id="LR796270">
    <property type="protein sequence ID" value="CAB4133291.1"/>
    <property type="molecule type" value="Genomic_DNA"/>
</dbReference>
<accession>A0A6J5LGF5</accession>
<organism evidence="1">
    <name type="scientific">uncultured Caudovirales phage</name>
    <dbReference type="NCBI Taxonomy" id="2100421"/>
    <lineage>
        <taxon>Viruses</taxon>
        <taxon>Duplodnaviria</taxon>
        <taxon>Heunggongvirae</taxon>
        <taxon>Uroviricota</taxon>
        <taxon>Caudoviricetes</taxon>
        <taxon>Peduoviridae</taxon>
        <taxon>Maltschvirus</taxon>
        <taxon>Maltschvirus maltsch</taxon>
    </lineage>
</organism>
<protein>
    <submittedName>
        <fullName evidence="1">Uncharacterized protein</fullName>
    </submittedName>
</protein>
<gene>
    <name evidence="1" type="ORF">UFOVP250_108</name>
</gene>
<evidence type="ECO:0000313" key="1">
    <source>
        <dbReference type="EMBL" id="CAB4133291.1"/>
    </source>
</evidence>